<sequence>MRVFFLLSVAVLLSSETVLWDCVPDLMCILGGWCTESERLCLQPPGLLEPSCCYRKPKCLSGWESGIEIDKDIIRCNTANTSLEDCCATSEDYPECQSNSDCEPGHFCDNLVNSKAKISNRTGCFNSEFPFT</sequence>
<feature type="signal peptide" evidence="1">
    <location>
        <begin position="1"/>
        <end position="20"/>
    </location>
</feature>
<keyword evidence="1" id="KW-0732">Signal</keyword>
<dbReference type="AlphaFoldDB" id="A0A8S1F7K4"/>
<organism evidence="2 3">
    <name type="scientific">Caenorhabditis bovis</name>
    <dbReference type="NCBI Taxonomy" id="2654633"/>
    <lineage>
        <taxon>Eukaryota</taxon>
        <taxon>Metazoa</taxon>
        <taxon>Ecdysozoa</taxon>
        <taxon>Nematoda</taxon>
        <taxon>Chromadorea</taxon>
        <taxon>Rhabditida</taxon>
        <taxon>Rhabditina</taxon>
        <taxon>Rhabditomorpha</taxon>
        <taxon>Rhabditoidea</taxon>
        <taxon>Rhabditidae</taxon>
        <taxon>Peloderinae</taxon>
        <taxon>Caenorhabditis</taxon>
    </lineage>
</organism>
<evidence type="ECO:0008006" key="4">
    <source>
        <dbReference type="Google" id="ProtNLM"/>
    </source>
</evidence>
<dbReference type="Proteomes" id="UP000494206">
    <property type="component" value="Unassembled WGS sequence"/>
</dbReference>
<protein>
    <recommendedName>
        <fullName evidence="4">Domain of unknown function DX domain-containing protein</fullName>
    </recommendedName>
</protein>
<accession>A0A8S1F7K4</accession>
<proteinExistence type="predicted"/>
<name>A0A8S1F7K4_9PELO</name>
<dbReference type="EMBL" id="CADEPM010000007">
    <property type="protein sequence ID" value="CAB3408866.1"/>
    <property type="molecule type" value="Genomic_DNA"/>
</dbReference>
<reference evidence="2 3" key="1">
    <citation type="submission" date="2020-04" db="EMBL/GenBank/DDBJ databases">
        <authorList>
            <person name="Laetsch R D."/>
            <person name="Stevens L."/>
            <person name="Kumar S."/>
            <person name="Blaxter L. M."/>
        </authorList>
    </citation>
    <scope>NUCLEOTIDE SEQUENCE [LARGE SCALE GENOMIC DNA]</scope>
</reference>
<gene>
    <name evidence="2" type="ORF">CBOVIS_LOCUS10594</name>
</gene>
<comment type="caution">
    <text evidence="2">The sequence shown here is derived from an EMBL/GenBank/DDBJ whole genome shotgun (WGS) entry which is preliminary data.</text>
</comment>
<evidence type="ECO:0000313" key="2">
    <source>
        <dbReference type="EMBL" id="CAB3408866.1"/>
    </source>
</evidence>
<evidence type="ECO:0000256" key="1">
    <source>
        <dbReference type="SAM" id="SignalP"/>
    </source>
</evidence>
<feature type="chain" id="PRO_5035873572" description="Domain of unknown function DX domain-containing protein" evidence="1">
    <location>
        <begin position="21"/>
        <end position="132"/>
    </location>
</feature>
<evidence type="ECO:0000313" key="3">
    <source>
        <dbReference type="Proteomes" id="UP000494206"/>
    </source>
</evidence>
<keyword evidence="3" id="KW-1185">Reference proteome</keyword>